<dbReference type="Gene3D" id="3.90.850.10">
    <property type="entry name" value="Fumarylacetoacetase-like, C-terminal domain"/>
    <property type="match status" value="1"/>
</dbReference>
<gene>
    <name evidence="4" type="ORF">H9657_15210</name>
</gene>
<evidence type="ECO:0000259" key="3">
    <source>
        <dbReference type="Pfam" id="PF01557"/>
    </source>
</evidence>
<dbReference type="PANTHER" id="PTHR42796">
    <property type="entry name" value="FUMARYLACETOACETATE HYDROLASE DOMAIN-CONTAINING PROTEIN 2A-RELATED"/>
    <property type="match status" value="1"/>
</dbReference>
<reference evidence="4 5" key="1">
    <citation type="submission" date="2020-08" db="EMBL/GenBank/DDBJ databases">
        <title>A Genomic Blueprint of the Chicken Gut Microbiome.</title>
        <authorList>
            <person name="Gilroy R."/>
            <person name="Ravi A."/>
            <person name="Getino M."/>
            <person name="Pursley I."/>
            <person name="Horton D.L."/>
            <person name="Alikhan N.-F."/>
            <person name="Baker D."/>
            <person name="Gharbi K."/>
            <person name="Hall N."/>
            <person name="Watson M."/>
            <person name="Adriaenssens E.M."/>
            <person name="Foster-Nyarko E."/>
            <person name="Jarju S."/>
            <person name="Secka A."/>
            <person name="Antonio M."/>
            <person name="Oren A."/>
            <person name="Chaudhuri R."/>
            <person name="La Ragione R.M."/>
            <person name="Hildebrand F."/>
            <person name="Pallen M.J."/>
        </authorList>
    </citation>
    <scope>NUCLEOTIDE SEQUENCE [LARGE SCALE GENOMIC DNA]</scope>
    <source>
        <strain evidence="4 5">Sa3CUA2</strain>
    </source>
</reference>
<dbReference type="RefSeq" id="WP_191784268.1">
    <property type="nucleotide sequence ID" value="NZ_JACSQV010000014.1"/>
</dbReference>
<dbReference type="PANTHER" id="PTHR42796:SF4">
    <property type="entry name" value="FUMARYLACETOACETATE HYDROLASE DOMAIN-CONTAINING PROTEIN 2A"/>
    <property type="match status" value="1"/>
</dbReference>
<dbReference type="GO" id="GO:0016787">
    <property type="term" value="F:hydrolase activity"/>
    <property type="evidence" value="ECO:0007669"/>
    <property type="project" value="UniProtKB-KW"/>
</dbReference>
<evidence type="ECO:0000313" key="5">
    <source>
        <dbReference type="Proteomes" id="UP000604241"/>
    </source>
</evidence>
<dbReference type="InterPro" id="IPR011234">
    <property type="entry name" value="Fumarylacetoacetase-like_C"/>
</dbReference>
<dbReference type="Proteomes" id="UP000604241">
    <property type="component" value="Unassembled WGS sequence"/>
</dbReference>
<comment type="similarity">
    <text evidence="1">Belongs to the FAH family.</text>
</comment>
<evidence type="ECO:0000313" key="4">
    <source>
        <dbReference type="EMBL" id="MBD7919617.1"/>
    </source>
</evidence>
<proteinExistence type="inferred from homology"/>
<dbReference type="InterPro" id="IPR051121">
    <property type="entry name" value="FAH"/>
</dbReference>
<organism evidence="4 5">
    <name type="scientific">Cellulomonas avistercoris</name>
    <dbReference type="NCBI Taxonomy" id="2762242"/>
    <lineage>
        <taxon>Bacteria</taxon>
        <taxon>Bacillati</taxon>
        <taxon>Actinomycetota</taxon>
        <taxon>Actinomycetes</taxon>
        <taxon>Micrococcales</taxon>
        <taxon>Cellulomonadaceae</taxon>
        <taxon>Cellulomonas</taxon>
    </lineage>
</organism>
<evidence type="ECO:0000256" key="1">
    <source>
        <dbReference type="ARBA" id="ARBA00010211"/>
    </source>
</evidence>
<dbReference type="SUPFAM" id="SSF56529">
    <property type="entry name" value="FAH"/>
    <property type="match status" value="1"/>
</dbReference>
<dbReference type="EMBL" id="JACSQV010000014">
    <property type="protein sequence ID" value="MBD7919617.1"/>
    <property type="molecule type" value="Genomic_DNA"/>
</dbReference>
<evidence type="ECO:0000256" key="2">
    <source>
        <dbReference type="ARBA" id="ARBA00022723"/>
    </source>
</evidence>
<keyword evidence="4" id="KW-0378">Hydrolase</keyword>
<accession>A0ABR8QGR6</accession>
<comment type="caution">
    <text evidence="4">The sequence shown here is derived from an EMBL/GenBank/DDBJ whole genome shotgun (WGS) entry which is preliminary data.</text>
</comment>
<feature type="domain" description="Fumarylacetoacetase-like C-terminal" evidence="3">
    <location>
        <begin position="61"/>
        <end position="266"/>
    </location>
</feature>
<protein>
    <submittedName>
        <fullName evidence="4">Fumarylacetoacetate hydrolase family protein</fullName>
    </submittedName>
</protein>
<keyword evidence="5" id="KW-1185">Reference proteome</keyword>
<dbReference type="Pfam" id="PF01557">
    <property type="entry name" value="FAA_hydrolase"/>
    <property type="match status" value="1"/>
</dbReference>
<sequence length="269" mass="28450">MRTTTIRTADGPRLAVATDDGWRAAGPAGTTMLDLVADPHLADDLGPVLDGPHAPLLRPGKIIAIGLNYRDHVRETGMAAPTAPLMFAKFPSTVSAHGTVVTVPGAITRRVDWEVELAAVIGRTAKDVPVDEALDHVFGYTVGNDLSARDLQLAESQWIRGKNLDGFCPLGPHLVTADEIGDPQDLALRTTVNGEVVQDSRTGEMIFSTAELVAYCSAHVTLEPGDVILTGTPWGCGEFLPEPRHLGDGDVVECTIEGIGTLATVIAVH</sequence>
<name>A0ABR8QGR6_9CELL</name>
<dbReference type="InterPro" id="IPR036663">
    <property type="entry name" value="Fumarylacetoacetase_C_sf"/>
</dbReference>
<keyword evidence="2" id="KW-0479">Metal-binding</keyword>